<feature type="transmembrane region" description="Helical" evidence="17">
    <location>
        <begin position="12"/>
        <end position="31"/>
    </location>
</feature>
<accession>A0A644VRQ1</accession>
<evidence type="ECO:0000256" key="4">
    <source>
        <dbReference type="ARBA" id="ARBA00022553"/>
    </source>
</evidence>
<name>A0A644VRQ1_9ZZZZ</name>
<organism evidence="19">
    <name type="scientific">bioreactor metagenome</name>
    <dbReference type="NCBI Taxonomy" id="1076179"/>
    <lineage>
        <taxon>unclassified sequences</taxon>
        <taxon>metagenomes</taxon>
        <taxon>ecological metagenomes</taxon>
    </lineage>
</organism>
<keyword evidence="2" id="KW-1003">Cell membrane</keyword>
<keyword evidence="9 17" id="KW-1133">Transmembrane helix</keyword>
<evidence type="ECO:0000313" key="19">
    <source>
        <dbReference type="EMBL" id="MPL94081.1"/>
    </source>
</evidence>
<dbReference type="NCBIfam" id="TIGR01938">
    <property type="entry name" value="nqrC"/>
    <property type="match status" value="1"/>
</dbReference>
<keyword evidence="1" id="KW-0813">Transport</keyword>
<evidence type="ECO:0000256" key="1">
    <source>
        <dbReference type="ARBA" id="ARBA00022448"/>
    </source>
</evidence>
<comment type="caution">
    <text evidence="19">The sequence shown here is derived from an EMBL/GenBank/DDBJ whole genome shotgun (WGS) entry which is preliminary data.</text>
</comment>
<keyword evidence="4" id="KW-0597">Phosphoprotein</keyword>
<sequence length="246" mass="26468">MDTNNNTYTVIYATVMVVIVAALLALASYLLKDRQQRNVALETKQQILKSVKLGQDAETADDKATYIEGLYDKHIAETKVTSGAEELTLYICTMESGEKLYIIPVHGTGLWGPVWGYVALKSDFNTIYGATYDHKGETPGLGAEIATPEFTKQFEGKQIFTNGEFKSILVVKGGADTGSTNEVDAISGGTITSKAVEDMLFKSIGHYLEYFKVAAANATPAESISTADSTAKSDSTATPTPNPVNQ</sequence>
<protein>
    <submittedName>
        <fullName evidence="19">Na(+)-translocating NADH-quinone reductase subunit C</fullName>
    </submittedName>
</protein>
<evidence type="ECO:0000256" key="11">
    <source>
        <dbReference type="ARBA" id="ARBA00023053"/>
    </source>
</evidence>
<evidence type="ECO:0000256" key="7">
    <source>
        <dbReference type="ARBA" id="ARBA00022692"/>
    </source>
</evidence>
<keyword evidence="13" id="KW-0830">Ubiquinone</keyword>
<evidence type="ECO:0000256" key="10">
    <source>
        <dbReference type="ARBA" id="ARBA00023027"/>
    </source>
</evidence>
<feature type="region of interest" description="Disordered" evidence="16">
    <location>
        <begin position="222"/>
        <end position="246"/>
    </location>
</feature>
<evidence type="ECO:0000256" key="6">
    <source>
        <dbReference type="ARBA" id="ARBA00022643"/>
    </source>
</evidence>
<keyword evidence="12" id="KW-0406">Ion transport</keyword>
<dbReference type="AlphaFoldDB" id="A0A644VRQ1"/>
<dbReference type="PIRSF" id="PIRSF009437">
    <property type="entry name" value="NQR-1_subunit_C"/>
    <property type="match status" value="1"/>
</dbReference>
<keyword evidence="6" id="KW-0288">FMN</keyword>
<dbReference type="InterPro" id="IPR007329">
    <property type="entry name" value="FMN-bd"/>
</dbReference>
<dbReference type="PANTHER" id="PTHR37838">
    <property type="entry name" value="NA(+)-TRANSLOCATING NADH-QUINONE REDUCTASE SUBUNIT C"/>
    <property type="match status" value="1"/>
</dbReference>
<keyword evidence="15" id="KW-0739">Sodium transport</keyword>
<keyword evidence="3" id="KW-0997">Cell inner membrane</keyword>
<dbReference type="GO" id="GO:0010181">
    <property type="term" value="F:FMN binding"/>
    <property type="evidence" value="ECO:0007669"/>
    <property type="project" value="InterPro"/>
</dbReference>
<evidence type="ECO:0000256" key="5">
    <source>
        <dbReference type="ARBA" id="ARBA00022630"/>
    </source>
</evidence>
<dbReference type="SMART" id="SM00900">
    <property type="entry name" value="FMN_bind"/>
    <property type="match status" value="1"/>
</dbReference>
<evidence type="ECO:0000256" key="17">
    <source>
        <dbReference type="SAM" id="Phobius"/>
    </source>
</evidence>
<dbReference type="GO" id="GO:0016655">
    <property type="term" value="F:oxidoreductase activity, acting on NAD(P)H, quinone or similar compound as acceptor"/>
    <property type="evidence" value="ECO:0007669"/>
    <property type="project" value="InterPro"/>
</dbReference>
<dbReference type="HAMAP" id="MF_00427">
    <property type="entry name" value="NqrC"/>
    <property type="match status" value="1"/>
</dbReference>
<evidence type="ECO:0000256" key="2">
    <source>
        <dbReference type="ARBA" id="ARBA00022475"/>
    </source>
</evidence>
<dbReference type="EMBL" id="VSSQ01000413">
    <property type="protein sequence ID" value="MPL94081.1"/>
    <property type="molecule type" value="Genomic_DNA"/>
</dbReference>
<keyword evidence="14 17" id="KW-0472">Membrane</keyword>
<evidence type="ECO:0000256" key="13">
    <source>
        <dbReference type="ARBA" id="ARBA00023075"/>
    </source>
</evidence>
<proteinExistence type="inferred from homology"/>
<dbReference type="PANTHER" id="PTHR37838:SF1">
    <property type="entry name" value="NA(+)-TRANSLOCATING NADH-QUINONE REDUCTASE SUBUNIT C"/>
    <property type="match status" value="1"/>
</dbReference>
<keyword evidence="11" id="KW-0915">Sodium</keyword>
<dbReference type="InterPro" id="IPR010204">
    <property type="entry name" value="NqrC"/>
</dbReference>
<keyword evidence="8" id="KW-1278">Translocase</keyword>
<feature type="domain" description="FMN-binding" evidence="18">
    <location>
        <begin position="109"/>
        <end position="207"/>
    </location>
</feature>
<evidence type="ECO:0000256" key="14">
    <source>
        <dbReference type="ARBA" id="ARBA00023136"/>
    </source>
</evidence>
<evidence type="ECO:0000256" key="3">
    <source>
        <dbReference type="ARBA" id="ARBA00022519"/>
    </source>
</evidence>
<dbReference type="GO" id="GO:0016020">
    <property type="term" value="C:membrane"/>
    <property type="evidence" value="ECO:0007669"/>
    <property type="project" value="InterPro"/>
</dbReference>
<keyword evidence="7 17" id="KW-0812">Transmembrane</keyword>
<reference evidence="19" key="1">
    <citation type="submission" date="2019-08" db="EMBL/GenBank/DDBJ databases">
        <authorList>
            <person name="Kucharzyk K."/>
            <person name="Murdoch R.W."/>
            <person name="Higgins S."/>
            <person name="Loffler F."/>
        </authorList>
    </citation>
    <scope>NUCLEOTIDE SEQUENCE</scope>
</reference>
<feature type="compositionally biased region" description="Low complexity" evidence="16">
    <location>
        <begin position="223"/>
        <end position="239"/>
    </location>
</feature>
<keyword evidence="10" id="KW-0520">NAD</keyword>
<evidence type="ECO:0000256" key="16">
    <source>
        <dbReference type="SAM" id="MobiDB-lite"/>
    </source>
</evidence>
<dbReference type="GO" id="GO:0006814">
    <property type="term" value="P:sodium ion transport"/>
    <property type="evidence" value="ECO:0007669"/>
    <property type="project" value="UniProtKB-KW"/>
</dbReference>
<gene>
    <name evidence="19" type="primary">nqrC_5</name>
    <name evidence="19" type="ORF">SDC9_40229</name>
</gene>
<keyword evidence="5" id="KW-0285">Flavoprotein</keyword>
<evidence type="ECO:0000256" key="15">
    <source>
        <dbReference type="ARBA" id="ARBA00023201"/>
    </source>
</evidence>
<evidence type="ECO:0000256" key="8">
    <source>
        <dbReference type="ARBA" id="ARBA00022967"/>
    </source>
</evidence>
<dbReference type="Pfam" id="PF04205">
    <property type="entry name" value="FMN_bind"/>
    <property type="match status" value="1"/>
</dbReference>
<evidence type="ECO:0000256" key="12">
    <source>
        <dbReference type="ARBA" id="ARBA00023065"/>
    </source>
</evidence>
<evidence type="ECO:0000256" key="9">
    <source>
        <dbReference type="ARBA" id="ARBA00022989"/>
    </source>
</evidence>
<evidence type="ECO:0000259" key="18">
    <source>
        <dbReference type="SMART" id="SM00900"/>
    </source>
</evidence>